<evidence type="ECO:0000256" key="1">
    <source>
        <dbReference type="ARBA" id="ARBA00004651"/>
    </source>
</evidence>
<reference evidence="10 11" key="1">
    <citation type="submission" date="2021-03" db="EMBL/GenBank/DDBJ databases">
        <title>Human Oral Microbial Genomes.</title>
        <authorList>
            <person name="Johnston C.D."/>
            <person name="Chen T."/>
            <person name="Dewhirst F.E."/>
        </authorList>
    </citation>
    <scope>NUCLEOTIDE SEQUENCE [LARGE SCALE GENOMIC DNA]</scope>
    <source>
        <strain evidence="10 11">DSMZ 100122</strain>
    </source>
</reference>
<feature type="transmembrane region" description="Helical" evidence="9">
    <location>
        <begin position="185"/>
        <end position="210"/>
    </location>
</feature>
<accession>A0ABX7Y296</accession>
<gene>
    <name evidence="10" type="ORF">J5A65_10075</name>
</gene>
<dbReference type="InterPro" id="IPR000060">
    <property type="entry name" value="BCCT_transptr"/>
</dbReference>
<dbReference type="Proteomes" id="UP000678513">
    <property type="component" value="Chromosome"/>
</dbReference>
<feature type="transmembrane region" description="Helical" evidence="9">
    <location>
        <begin position="485"/>
        <end position="506"/>
    </location>
</feature>
<feature type="transmembrane region" description="Helical" evidence="9">
    <location>
        <begin position="12"/>
        <end position="31"/>
    </location>
</feature>
<organism evidence="10 11">
    <name type="scientific">Arachnia rubra</name>
    <dbReference type="NCBI Taxonomy" id="1547448"/>
    <lineage>
        <taxon>Bacteria</taxon>
        <taxon>Bacillati</taxon>
        <taxon>Actinomycetota</taxon>
        <taxon>Actinomycetes</taxon>
        <taxon>Propionibacteriales</taxon>
        <taxon>Propionibacteriaceae</taxon>
        <taxon>Arachnia</taxon>
    </lineage>
</organism>
<keyword evidence="6 9" id="KW-1133">Transmembrane helix</keyword>
<evidence type="ECO:0000313" key="10">
    <source>
        <dbReference type="EMBL" id="QUC07284.1"/>
    </source>
</evidence>
<comment type="subcellular location">
    <subcellularLocation>
        <location evidence="1">Cell membrane</location>
        <topology evidence="1">Multi-pass membrane protein</topology>
    </subcellularLocation>
</comment>
<dbReference type="EMBL" id="CP072384">
    <property type="protein sequence ID" value="QUC07284.1"/>
    <property type="molecule type" value="Genomic_DNA"/>
</dbReference>
<dbReference type="PANTHER" id="PTHR30047">
    <property type="entry name" value="HIGH-AFFINITY CHOLINE TRANSPORT PROTEIN-RELATED"/>
    <property type="match status" value="1"/>
</dbReference>
<feature type="transmembrane region" description="Helical" evidence="9">
    <location>
        <begin position="352"/>
        <end position="376"/>
    </location>
</feature>
<evidence type="ECO:0000256" key="5">
    <source>
        <dbReference type="ARBA" id="ARBA00022692"/>
    </source>
</evidence>
<evidence type="ECO:0000256" key="2">
    <source>
        <dbReference type="ARBA" id="ARBA00005658"/>
    </source>
</evidence>
<feature type="transmembrane region" description="Helical" evidence="9">
    <location>
        <begin position="264"/>
        <end position="284"/>
    </location>
</feature>
<feature type="transmembrane region" description="Helical" evidence="9">
    <location>
        <begin position="322"/>
        <end position="340"/>
    </location>
</feature>
<dbReference type="RefSeq" id="WP_212321643.1">
    <property type="nucleotide sequence ID" value="NZ_CP072384.1"/>
</dbReference>
<keyword evidence="4" id="KW-1003">Cell membrane</keyword>
<evidence type="ECO:0000256" key="9">
    <source>
        <dbReference type="SAM" id="Phobius"/>
    </source>
</evidence>
<keyword evidence="7 9" id="KW-0472">Membrane</keyword>
<name>A0ABX7Y296_9ACTN</name>
<feature type="transmembrane region" description="Helical" evidence="9">
    <location>
        <begin position="51"/>
        <end position="74"/>
    </location>
</feature>
<evidence type="ECO:0000313" key="11">
    <source>
        <dbReference type="Proteomes" id="UP000678513"/>
    </source>
</evidence>
<evidence type="ECO:0000256" key="3">
    <source>
        <dbReference type="ARBA" id="ARBA00022448"/>
    </source>
</evidence>
<protein>
    <submittedName>
        <fullName evidence="10">BCCT family transporter</fullName>
    </submittedName>
</protein>
<keyword evidence="3" id="KW-0813">Transport</keyword>
<feature type="transmembrane region" description="Helical" evidence="9">
    <location>
        <begin position="446"/>
        <end position="465"/>
    </location>
</feature>
<evidence type="ECO:0000256" key="4">
    <source>
        <dbReference type="ARBA" id="ARBA00022475"/>
    </source>
</evidence>
<feature type="region of interest" description="Disordered" evidence="8">
    <location>
        <begin position="559"/>
        <end position="584"/>
    </location>
</feature>
<feature type="transmembrane region" description="Helical" evidence="9">
    <location>
        <begin position="230"/>
        <end position="252"/>
    </location>
</feature>
<dbReference type="NCBIfam" id="TIGR00842">
    <property type="entry name" value="bcct"/>
    <property type="match status" value="1"/>
</dbReference>
<keyword evidence="11" id="KW-1185">Reference proteome</keyword>
<sequence length="584" mass="63207">MVQQQKSPWKIAVAAPTAVLVLGFVGVAALAPRWLGDILKDANTSVVNDLGWYYSLIVAGFVAFALLVAFGPYGNITLGKDDDPPAYSLVSWFAMLFAAGMGIGLVFWGVAEPLSHYASPPPGTPADTPDAEKAQAAMTTSFLHWGLSAWAVYIVVGLAIAYTVHRKGRKVSLRWALEPLFGRHVRGWIGDVVDVFAIVGTLFGVAASLGFGASQFSAGLEHLGILQSNIWVLMVVIVIITSLATCSVLSGLDRGIKWLSNTNLVLAAVLAIAVLVLGQPLFVLREFVQTIGDYMSNFVSLSFRTLPYQGAPGETWLGSWTTYYWGWWISWSPFVGIFIARISRGRTVREFVMGVLAVPALVTFLWFSIMGGTALWQQLYGPGNIVSDGKVNSVTALFEVLNHLPANTVLVVGFLILLVIFFVTSADSAAFVVDMIATGGEQNPPVLTRVMWAVLGGGIAAVLLWGGASSGDLTAGLGALQTMTILAAAPFSVVMVLACIATLRAFSREHRQRLKLENQILHREMAEHVVDKVTEQVTESVVDHLEDQVITVVDESSDTAPKVRKPLRIKLRRRKGRESEHSKK</sequence>
<comment type="similarity">
    <text evidence="2">Belongs to the BCCT transporter (TC 2.A.15) family.</text>
</comment>
<dbReference type="PANTHER" id="PTHR30047:SF7">
    <property type="entry name" value="HIGH-AFFINITY CHOLINE TRANSPORT PROTEIN"/>
    <property type="match status" value="1"/>
</dbReference>
<evidence type="ECO:0000256" key="7">
    <source>
        <dbReference type="ARBA" id="ARBA00023136"/>
    </source>
</evidence>
<feature type="transmembrane region" description="Helical" evidence="9">
    <location>
        <begin position="409"/>
        <end position="434"/>
    </location>
</feature>
<keyword evidence="5 9" id="KW-0812">Transmembrane</keyword>
<feature type="transmembrane region" description="Helical" evidence="9">
    <location>
        <begin position="86"/>
        <end position="111"/>
    </location>
</feature>
<dbReference type="Pfam" id="PF02028">
    <property type="entry name" value="BCCT"/>
    <property type="match status" value="1"/>
</dbReference>
<feature type="transmembrane region" description="Helical" evidence="9">
    <location>
        <begin position="142"/>
        <end position="164"/>
    </location>
</feature>
<evidence type="ECO:0000256" key="6">
    <source>
        <dbReference type="ARBA" id="ARBA00022989"/>
    </source>
</evidence>
<evidence type="ECO:0000256" key="8">
    <source>
        <dbReference type="SAM" id="MobiDB-lite"/>
    </source>
</evidence>
<feature type="compositionally biased region" description="Basic residues" evidence="8">
    <location>
        <begin position="562"/>
        <end position="576"/>
    </location>
</feature>
<proteinExistence type="inferred from homology"/>